<dbReference type="GO" id="GO:0006368">
    <property type="term" value="P:transcription elongation by RNA polymerase II"/>
    <property type="evidence" value="ECO:0007669"/>
    <property type="project" value="TreeGrafter"/>
</dbReference>
<name>A0A9P8USZ3_9PEZI</name>
<dbReference type="OrthoDB" id="6017at2759"/>
<keyword evidence="7" id="KW-0539">Nucleus</keyword>
<proteinExistence type="predicted"/>
<dbReference type="Pfam" id="PF00439">
    <property type="entry name" value="Bromodomain"/>
    <property type="match status" value="1"/>
</dbReference>
<feature type="region of interest" description="Disordered" evidence="9">
    <location>
        <begin position="1"/>
        <end position="58"/>
    </location>
</feature>
<dbReference type="Gene3D" id="1.20.920.10">
    <property type="entry name" value="Bromodomain-like"/>
    <property type="match status" value="1"/>
</dbReference>
<comment type="subcellular location">
    <subcellularLocation>
        <location evidence="1">Nucleus</location>
    </subcellularLocation>
</comment>
<feature type="compositionally biased region" description="Acidic residues" evidence="9">
    <location>
        <begin position="1"/>
        <end position="28"/>
    </location>
</feature>
<evidence type="ECO:0000256" key="3">
    <source>
        <dbReference type="ARBA" id="ARBA00022853"/>
    </source>
</evidence>
<evidence type="ECO:0000313" key="12">
    <source>
        <dbReference type="Proteomes" id="UP000758603"/>
    </source>
</evidence>
<dbReference type="PROSITE" id="PS50014">
    <property type="entry name" value="BROMODOMAIN_2"/>
    <property type="match status" value="1"/>
</dbReference>
<accession>A0A9P8USZ3</accession>
<dbReference type="Pfam" id="PF22994">
    <property type="entry name" value="RSC4_Ig_like"/>
    <property type="match status" value="1"/>
</dbReference>
<protein>
    <recommendedName>
        <fullName evidence="10">Bromo domain-containing protein</fullName>
    </recommendedName>
</protein>
<evidence type="ECO:0000256" key="6">
    <source>
        <dbReference type="ARBA" id="ARBA00023163"/>
    </source>
</evidence>
<evidence type="ECO:0000256" key="2">
    <source>
        <dbReference type="ARBA" id="ARBA00022737"/>
    </source>
</evidence>
<dbReference type="CDD" id="cd04369">
    <property type="entry name" value="Bromodomain"/>
    <property type="match status" value="1"/>
</dbReference>
<feature type="domain" description="Bromo" evidence="10">
    <location>
        <begin position="85"/>
        <end position="168"/>
    </location>
</feature>
<keyword evidence="6" id="KW-0804">Transcription</keyword>
<organism evidence="11 12">
    <name type="scientific">Truncatella angustata</name>
    <dbReference type="NCBI Taxonomy" id="152316"/>
    <lineage>
        <taxon>Eukaryota</taxon>
        <taxon>Fungi</taxon>
        <taxon>Dikarya</taxon>
        <taxon>Ascomycota</taxon>
        <taxon>Pezizomycotina</taxon>
        <taxon>Sordariomycetes</taxon>
        <taxon>Xylariomycetidae</taxon>
        <taxon>Amphisphaeriales</taxon>
        <taxon>Sporocadaceae</taxon>
        <taxon>Truncatella</taxon>
    </lineage>
</organism>
<dbReference type="GO" id="GO:0016586">
    <property type="term" value="C:RSC-type complex"/>
    <property type="evidence" value="ECO:0007669"/>
    <property type="project" value="InterPro"/>
</dbReference>
<dbReference type="InterPro" id="IPR001487">
    <property type="entry name" value="Bromodomain"/>
</dbReference>
<keyword evidence="12" id="KW-1185">Reference proteome</keyword>
<evidence type="ECO:0000256" key="8">
    <source>
        <dbReference type="PROSITE-ProRule" id="PRU00035"/>
    </source>
</evidence>
<evidence type="ECO:0000256" key="1">
    <source>
        <dbReference type="ARBA" id="ARBA00004123"/>
    </source>
</evidence>
<dbReference type="RefSeq" id="XP_045962013.1">
    <property type="nucleotide sequence ID" value="XM_046102152.1"/>
</dbReference>
<dbReference type="Proteomes" id="UP000758603">
    <property type="component" value="Unassembled WGS sequence"/>
</dbReference>
<keyword evidence="2" id="KW-0677">Repeat</keyword>
<dbReference type="EMBL" id="JAGPXC010000002">
    <property type="protein sequence ID" value="KAH6657779.1"/>
    <property type="molecule type" value="Genomic_DNA"/>
</dbReference>
<dbReference type="PANTHER" id="PTHR16062">
    <property type="entry name" value="SWI/SNF-RELATED"/>
    <property type="match status" value="1"/>
</dbReference>
<dbReference type="GO" id="GO:0003682">
    <property type="term" value="F:chromatin binding"/>
    <property type="evidence" value="ECO:0007669"/>
    <property type="project" value="TreeGrafter"/>
</dbReference>
<dbReference type="PANTHER" id="PTHR16062:SF19">
    <property type="entry name" value="PROTEIN POLYBROMO-1"/>
    <property type="match status" value="1"/>
</dbReference>
<evidence type="ECO:0000256" key="4">
    <source>
        <dbReference type="ARBA" id="ARBA00023015"/>
    </source>
</evidence>
<evidence type="ECO:0000256" key="9">
    <source>
        <dbReference type="SAM" id="MobiDB-lite"/>
    </source>
</evidence>
<dbReference type="AlphaFoldDB" id="A0A9P8USZ3"/>
<keyword evidence="5 8" id="KW-0103">Bromodomain</keyword>
<dbReference type="GeneID" id="70131044"/>
<dbReference type="FunFam" id="1.20.920.10:FF:000083">
    <property type="entry name" value="WGS project CABT00000000 data, contig 2.8"/>
    <property type="match status" value="1"/>
</dbReference>
<dbReference type="SMART" id="SM00297">
    <property type="entry name" value="BROMO"/>
    <property type="match status" value="1"/>
</dbReference>
<dbReference type="InterPro" id="IPR054551">
    <property type="entry name" value="RSC4_Ig-like"/>
</dbReference>
<evidence type="ECO:0000259" key="10">
    <source>
        <dbReference type="PROSITE" id="PS50014"/>
    </source>
</evidence>
<keyword evidence="4" id="KW-0805">Transcription regulation</keyword>
<keyword evidence="3" id="KW-0156">Chromatin regulator</keyword>
<dbReference type="SUPFAM" id="SSF47370">
    <property type="entry name" value="Bromodomain"/>
    <property type="match status" value="1"/>
</dbReference>
<gene>
    <name evidence="11" type="ORF">BKA67DRAFT_556319</name>
</gene>
<evidence type="ECO:0000256" key="5">
    <source>
        <dbReference type="ARBA" id="ARBA00023117"/>
    </source>
</evidence>
<evidence type="ECO:0000256" key="7">
    <source>
        <dbReference type="ARBA" id="ARBA00023242"/>
    </source>
</evidence>
<dbReference type="InterPro" id="IPR036427">
    <property type="entry name" value="Bromodomain-like_sf"/>
</dbReference>
<dbReference type="GO" id="GO:0006338">
    <property type="term" value="P:chromatin remodeling"/>
    <property type="evidence" value="ECO:0007669"/>
    <property type="project" value="InterPro"/>
</dbReference>
<reference evidence="11" key="1">
    <citation type="journal article" date="2021" name="Nat. Commun.">
        <title>Genetic determinants of endophytism in the Arabidopsis root mycobiome.</title>
        <authorList>
            <person name="Mesny F."/>
            <person name="Miyauchi S."/>
            <person name="Thiergart T."/>
            <person name="Pickel B."/>
            <person name="Atanasova L."/>
            <person name="Karlsson M."/>
            <person name="Huettel B."/>
            <person name="Barry K.W."/>
            <person name="Haridas S."/>
            <person name="Chen C."/>
            <person name="Bauer D."/>
            <person name="Andreopoulos W."/>
            <person name="Pangilinan J."/>
            <person name="LaButti K."/>
            <person name="Riley R."/>
            <person name="Lipzen A."/>
            <person name="Clum A."/>
            <person name="Drula E."/>
            <person name="Henrissat B."/>
            <person name="Kohler A."/>
            <person name="Grigoriev I.V."/>
            <person name="Martin F.M."/>
            <person name="Hacquard S."/>
        </authorList>
    </citation>
    <scope>NUCLEOTIDE SEQUENCE</scope>
    <source>
        <strain evidence="11">MPI-SDFR-AT-0073</strain>
    </source>
</reference>
<feature type="compositionally biased region" description="Polar residues" evidence="9">
    <location>
        <begin position="304"/>
        <end position="322"/>
    </location>
</feature>
<feature type="region of interest" description="Disordered" evidence="9">
    <location>
        <begin position="220"/>
        <end position="332"/>
    </location>
</feature>
<evidence type="ECO:0000313" key="11">
    <source>
        <dbReference type="EMBL" id="KAH6657779.1"/>
    </source>
</evidence>
<dbReference type="InterPro" id="IPR037382">
    <property type="entry name" value="Rsc/polybromo"/>
</dbReference>
<sequence>MDAPDADADADADADDDDEDEDEVEEEPEPVKRGRRGGRPSRGAAAVTPKASRSSSAQVAERASFKGLNFQQAQERIVADMLGKRDESGEYQYFEAFSFLPPRTLKDYYEIIAEPLSLKALDKQVRGKHGRNEATGISDFKTWSQFEDQASLLWKNAYHYNEDGSEIFELARELEVFFKELMKDAKRNVEEPPQPKIKLKVPHKAQVPSHPKKITITVAGGKDSAVGSPAPATAQSTEEDITRNGTPVARNPFSGSVTVNHSRLEKTRSMSTSAPPPSPSAAGAVKPEDAARQSPSIPPPGPAMTTQQQFTPVIPPNTNGISVTPVPPPPPPKKTAAEILEAQKYRPHPIKESEALISKLVIGSHPSLHLEKPLDITISASTTETQQELVFNAPASYFRLQLRPYVAPFLEEQLREWKLNVTQDYQRLWPNQPNPRAEPAFDVNLRYGSNRFEVSLVAALPKGEKGPHGLGMEMEKIVVYFNLLKHA</sequence>
<comment type="caution">
    <text evidence="11">The sequence shown here is derived from an EMBL/GenBank/DDBJ whole genome shotgun (WGS) entry which is preliminary data.</text>
</comment>